<dbReference type="AlphaFoldDB" id="A0A3M9M9W9"/>
<dbReference type="EMBL" id="RJJD01000021">
    <property type="protein sequence ID" value="RNI22359.1"/>
    <property type="molecule type" value="Genomic_DNA"/>
</dbReference>
<proteinExistence type="predicted"/>
<evidence type="ECO:0000256" key="5">
    <source>
        <dbReference type="ARBA" id="ARBA00022826"/>
    </source>
</evidence>
<feature type="transmembrane region" description="Helical" evidence="11">
    <location>
        <begin position="209"/>
        <end position="231"/>
    </location>
</feature>
<protein>
    <submittedName>
        <fullName evidence="13">Ion transporter</fullName>
    </submittedName>
</protein>
<dbReference type="PRINTS" id="PR00169">
    <property type="entry name" value="KCHANNEL"/>
</dbReference>
<feature type="transmembrane region" description="Helical" evidence="11">
    <location>
        <begin position="54"/>
        <end position="73"/>
    </location>
</feature>
<evidence type="ECO:0000256" key="2">
    <source>
        <dbReference type="ARBA" id="ARBA00022448"/>
    </source>
</evidence>
<dbReference type="PANTHER" id="PTHR11537:SF254">
    <property type="entry name" value="POTASSIUM VOLTAGE-GATED CHANNEL PROTEIN SHAB"/>
    <property type="match status" value="1"/>
</dbReference>
<dbReference type="InterPro" id="IPR005821">
    <property type="entry name" value="Ion_trans_dom"/>
</dbReference>
<dbReference type="GO" id="GO:0005249">
    <property type="term" value="F:voltage-gated potassium channel activity"/>
    <property type="evidence" value="ECO:0007669"/>
    <property type="project" value="InterPro"/>
</dbReference>
<keyword evidence="4 11" id="KW-0812">Transmembrane</keyword>
<keyword evidence="14" id="KW-1185">Reference proteome</keyword>
<feature type="domain" description="Ion transport" evidence="12">
    <location>
        <begin position="24"/>
        <end position="236"/>
    </location>
</feature>
<sequence>MGNAALRRKIYIIIHGTDTPAGRRFDVVLLWMILLSTLTVCLESVPSYRNQASFLFRVLEWIFTITFSLEYILRVYSNPRPLKYMFSFFGIIDFLSVIPTFLVFLLPSIRYIVAIRILRLLRVFRILKLTSYIENAQIIKSALAASMQKITVFIFTVCSLVLVIGTLIYVIEGEENGFTSIPQSIYWAIVTITTVGYGDITPKTAVGQVISSLVMLMGYAIIAVPTGIVTVELSKVKPSGTNASEPGIVCGNCAREVRPTDNYCSNCGHQLVNLK</sequence>
<dbReference type="InterPro" id="IPR028325">
    <property type="entry name" value="VG_K_chnl"/>
</dbReference>
<evidence type="ECO:0000259" key="12">
    <source>
        <dbReference type="Pfam" id="PF00520"/>
    </source>
</evidence>
<keyword evidence="6" id="KW-0630">Potassium</keyword>
<comment type="caution">
    <text evidence="13">The sequence shown here is derived from an EMBL/GenBank/DDBJ whole genome shotgun (WGS) entry which is preliminary data.</text>
</comment>
<name>A0A3M9M9W9_9BACT</name>
<evidence type="ECO:0000256" key="7">
    <source>
        <dbReference type="ARBA" id="ARBA00022989"/>
    </source>
</evidence>
<keyword evidence="5" id="KW-0631">Potassium channel</keyword>
<keyword evidence="7 11" id="KW-1133">Transmembrane helix</keyword>
<evidence type="ECO:0000256" key="3">
    <source>
        <dbReference type="ARBA" id="ARBA00022538"/>
    </source>
</evidence>
<comment type="subcellular location">
    <subcellularLocation>
        <location evidence="1">Membrane</location>
        <topology evidence="1">Multi-pass membrane protein</topology>
    </subcellularLocation>
</comment>
<evidence type="ECO:0000256" key="11">
    <source>
        <dbReference type="SAM" id="Phobius"/>
    </source>
</evidence>
<gene>
    <name evidence="13" type="ORF">EFB08_19795</name>
</gene>
<evidence type="ECO:0000256" key="4">
    <source>
        <dbReference type="ARBA" id="ARBA00022692"/>
    </source>
</evidence>
<evidence type="ECO:0000313" key="13">
    <source>
        <dbReference type="EMBL" id="RNI22359.1"/>
    </source>
</evidence>
<evidence type="ECO:0000256" key="6">
    <source>
        <dbReference type="ARBA" id="ARBA00022958"/>
    </source>
</evidence>
<dbReference type="Pfam" id="PF00520">
    <property type="entry name" value="Ion_trans"/>
    <property type="match status" value="1"/>
</dbReference>
<dbReference type="PANTHER" id="PTHR11537">
    <property type="entry name" value="VOLTAGE-GATED POTASSIUM CHANNEL"/>
    <property type="match status" value="1"/>
</dbReference>
<feature type="transmembrane region" description="Helical" evidence="11">
    <location>
        <begin position="150"/>
        <end position="171"/>
    </location>
</feature>
<accession>A0A3M9M9W9</accession>
<organism evidence="13 14">
    <name type="scientific">Rufibacter latericius</name>
    <dbReference type="NCBI Taxonomy" id="2487040"/>
    <lineage>
        <taxon>Bacteria</taxon>
        <taxon>Pseudomonadati</taxon>
        <taxon>Bacteroidota</taxon>
        <taxon>Cytophagia</taxon>
        <taxon>Cytophagales</taxon>
        <taxon>Hymenobacteraceae</taxon>
        <taxon>Rufibacter</taxon>
    </lineage>
</organism>
<evidence type="ECO:0000256" key="10">
    <source>
        <dbReference type="ARBA" id="ARBA00023303"/>
    </source>
</evidence>
<keyword evidence="9 11" id="KW-0472">Membrane</keyword>
<dbReference type="GO" id="GO:0001508">
    <property type="term" value="P:action potential"/>
    <property type="evidence" value="ECO:0007669"/>
    <property type="project" value="TreeGrafter"/>
</dbReference>
<dbReference type="RefSeq" id="WP_123128717.1">
    <property type="nucleotide sequence ID" value="NZ_RJJD01000021.1"/>
</dbReference>
<dbReference type="Proteomes" id="UP000272117">
    <property type="component" value="Unassembled WGS sequence"/>
</dbReference>
<keyword evidence="8" id="KW-0406">Ion transport</keyword>
<evidence type="ECO:0000313" key="14">
    <source>
        <dbReference type="Proteomes" id="UP000272117"/>
    </source>
</evidence>
<keyword evidence="10" id="KW-0407">Ion channel</keyword>
<evidence type="ECO:0000256" key="9">
    <source>
        <dbReference type="ARBA" id="ARBA00023136"/>
    </source>
</evidence>
<keyword evidence="3" id="KW-0633">Potassium transport</keyword>
<evidence type="ECO:0000256" key="1">
    <source>
        <dbReference type="ARBA" id="ARBA00004141"/>
    </source>
</evidence>
<dbReference type="SUPFAM" id="SSF81324">
    <property type="entry name" value="Voltage-gated potassium channels"/>
    <property type="match status" value="1"/>
</dbReference>
<reference evidence="13 14" key="1">
    <citation type="submission" date="2018-11" db="EMBL/GenBank/DDBJ databases">
        <title>Rufibacter latericius sp. nov., isolated from water in Baiyang Lake.</title>
        <authorList>
            <person name="Yang Y."/>
        </authorList>
    </citation>
    <scope>NUCLEOTIDE SEQUENCE [LARGE SCALE GENOMIC DNA]</scope>
    <source>
        <strain evidence="13 14">R-22-1c-1</strain>
    </source>
</reference>
<dbReference type="GO" id="GO:0008076">
    <property type="term" value="C:voltage-gated potassium channel complex"/>
    <property type="evidence" value="ECO:0007669"/>
    <property type="project" value="InterPro"/>
</dbReference>
<dbReference type="Gene3D" id="1.10.287.70">
    <property type="match status" value="1"/>
</dbReference>
<feature type="transmembrane region" description="Helical" evidence="11">
    <location>
        <begin position="85"/>
        <end position="105"/>
    </location>
</feature>
<dbReference type="OrthoDB" id="9799090at2"/>
<keyword evidence="2" id="KW-0813">Transport</keyword>
<evidence type="ECO:0000256" key="8">
    <source>
        <dbReference type="ARBA" id="ARBA00023065"/>
    </source>
</evidence>